<dbReference type="GO" id="GO:0008081">
    <property type="term" value="F:phosphoric diester hydrolase activity"/>
    <property type="evidence" value="ECO:0007669"/>
    <property type="project" value="InterPro"/>
</dbReference>
<accession>A0A2K0TEB3</accession>
<dbReference type="InterPro" id="IPR017946">
    <property type="entry name" value="PLC-like_Pdiesterase_TIM-brl"/>
</dbReference>
<keyword evidence="1" id="KW-0732">Signal</keyword>
<dbReference type="SUPFAM" id="SSF51695">
    <property type="entry name" value="PLC-like phosphodiesterases"/>
    <property type="match status" value="1"/>
</dbReference>
<dbReference type="Gene3D" id="3.20.20.190">
    <property type="entry name" value="Phosphatidylinositol (PI) phosphodiesterase"/>
    <property type="match status" value="1"/>
</dbReference>
<sequence>MSPLRWLLFFFVLASSVAGLPIISSKAKVPVNSRPVVLHTGDEESSSTPNSRPVILHEDYKVLPFDSPPEIPHRNDKKWLFSPNMQNMDETWMILINATPYMWKRGYIHQYQMPDWLAGCPEYILPGESVSVWIRPAKGAFNWRDSGADVEYHLMGTSEPTSFMASFSNGYPSTLKIRFREELFSVNNLKDSKHDLGVNKFPGGSAFILAGTEGEFISNDPPIDWMQSMLPELSDVPLRKILLPRSHHSGMWKTSRALGFAPEANTVTQSVHLRHQLGNGGIRVLDFRPVRIGDDFHESHGDHLLGMYHGHLGASLSEMIGFVNEFNWRYPGELIIWDVHGDQAWNGDHGYRSLDQQDREALYSQFLNLEHRMSFPDNDTDVSQWPLDRFIGNRSSAVIVNFDETWRQLDGDKFPGSQHGFVTGRNFPLTHQWSNAGHVHDMVHDQVNKFHEVRQTPDSPVHIADWVLTQQGIQAALPSHSILELAAPAWRSLFEDLWRQSTSETYPNWVGVDNVRGNQHKSLIMAMNHCLVAKKCGEMRGKVRMGGAGK</sequence>
<evidence type="ECO:0008006" key="4">
    <source>
        <dbReference type="Google" id="ProtNLM"/>
    </source>
</evidence>
<dbReference type="PANTHER" id="PTHR13593">
    <property type="match status" value="1"/>
</dbReference>
<dbReference type="EMBL" id="MTYH01000036">
    <property type="protein sequence ID" value="PNP43837.1"/>
    <property type="molecule type" value="Genomic_DNA"/>
</dbReference>
<evidence type="ECO:0000313" key="2">
    <source>
        <dbReference type="EMBL" id="PNP43837.1"/>
    </source>
</evidence>
<dbReference type="AlphaFoldDB" id="A0A2K0TEB3"/>
<protein>
    <recommendedName>
        <fullName evidence="4">Phosphatidylinositol-specific phospholipase C X domain-containing protein</fullName>
    </recommendedName>
</protein>
<reference evidence="2 3" key="1">
    <citation type="submission" date="2017-02" db="EMBL/GenBank/DDBJ databases">
        <title>Genomes of Trichoderma spp. with biocontrol activity.</title>
        <authorList>
            <person name="Gardiner D."/>
            <person name="Kazan K."/>
            <person name="Vos C."/>
            <person name="Harvey P."/>
        </authorList>
    </citation>
    <scope>NUCLEOTIDE SEQUENCE [LARGE SCALE GENOMIC DNA]</scope>
    <source>
        <strain evidence="2 3">A5MH</strain>
    </source>
</reference>
<dbReference type="Proteomes" id="UP000236546">
    <property type="component" value="Unassembled WGS sequence"/>
</dbReference>
<name>A0A2K0TEB3_9HYPO</name>
<evidence type="ECO:0000313" key="3">
    <source>
        <dbReference type="Proteomes" id="UP000236546"/>
    </source>
</evidence>
<comment type="caution">
    <text evidence="2">The sequence shown here is derived from an EMBL/GenBank/DDBJ whole genome shotgun (WGS) entry which is preliminary data.</text>
</comment>
<evidence type="ECO:0000256" key="1">
    <source>
        <dbReference type="SAM" id="SignalP"/>
    </source>
</evidence>
<feature type="chain" id="PRO_5014370514" description="Phosphatidylinositol-specific phospholipase C X domain-containing protein" evidence="1">
    <location>
        <begin position="20"/>
        <end position="550"/>
    </location>
</feature>
<dbReference type="PANTHER" id="PTHR13593:SF143">
    <property type="entry name" value="PHOSPHATIDYLINOSITOL-SPECIFIC PHOSPHOLIPASE C X DOMAIN-CONTAINING PROTEIN"/>
    <property type="match status" value="1"/>
</dbReference>
<dbReference type="GO" id="GO:0006629">
    <property type="term" value="P:lipid metabolic process"/>
    <property type="evidence" value="ECO:0007669"/>
    <property type="project" value="InterPro"/>
</dbReference>
<dbReference type="InterPro" id="IPR051057">
    <property type="entry name" value="PI-PLC_domain"/>
</dbReference>
<organism evidence="2 3">
    <name type="scientific">Trichoderma gamsii</name>
    <dbReference type="NCBI Taxonomy" id="398673"/>
    <lineage>
        <taxon>Eukaryota</taxon>
        <taxon>Fungi</taxon>
        <taxon>Dikarya</taxon>
        <taxon>Ascomycota</taxon>
        <taxon>Pezizomycotina</taxon>
        <taxon>Sordariomycetes</taxon>
        <taxon>Hypocreomycetidae</taxon>
        <taxon>Hypocreales</taxon>
        <taxon>Hypocreaceae</taxon>
        <taxon>Trichoderma</taxon>
    </lineage>
</organism>
<gene>
    <name evidence="2" type="ORF">TGAMA5MH_04119</name>
</gene>
<feature type="signal peptide" evidence="1">
    <location>
        <begin position="1"/>
        <end position="19"/>
    </location>
</feature>
<dbReference type="OrthoDB" id="1046782at2759"/>
<proteinExistence type="predicted"/>